<dbReference type="InterPro" id="IPR003265">
    <property type="entry name" value="HhH-GPD_domain"/>
</dbReference>
<dbReference type="RefSeq" id="WP_089275532.1">
    <property type="nucleotide sequence ID" value="NZ_FZOC01000010.1"/>
</dbReference>
<dbReference type="SMART" id="SM00478">
    <property type="entry name" value="ENDO3c"/>
    <property type="match status" value="1"/>
</dbReference>
<gene>
    <name evidence="6" type="ORF">SAMN04488503_0030</name>
</gene>
<evidence type="ECO:0000256" key="2">
    <source>
        <dbReference type="ARBA" id="ARBA00022723"/>
    </source>
</evidence>
<dbReference type="GO" id="GO:0003824">
    <property type="term" value="F:catalytic activity"/>
    <property type="evidence" value="ECO:0007669"/>
    <property type="project" value="InterPro"/>
</dbReference>
<accession>A0A239CZ21</accession>
<keyword evidence="2" id="KW-0479">Metal-binding</keyword>
<proteinExistence type="predicted"/>
<evidence type="ECO:0000256" key="1">
    <source>
        <dbReference type="ARBA" id="ARBA00022485"/>
    </source>
</evidence>
<dbReference type="AlphaFoldDB" id="A0A239CZ21"/>
<dbReference type="PANTHER" id="PTHR10359">
    <property type="entry name" value="A/G-SPECIFIC ADENINE GLYCOSYLASE/ENDONUCLEASE III"/>
    <property type="match status" value="1"/>
</dbReference>
<evidence type="ECO:0000256" key="4">
    <source>
        <dbReference type="ARBA" id="ARBA00023014"/>
    </source>
</evidence>
<dbReference type="GO" id="GO:0046872">
    <property type="term" value="F:metal ion binding"/>
    <property type="evidence" value="ECO:0007669"/>
    <property type="project" value="UniProtKB-KW"/>
</dbReference>
<dbReference type="GO" id="GO:0006284">
    <property type="term" value="P:base-excision repair"/>
    <property type="evidence" value="ECO:0007669"/>
    <property type="project" value="InterPro"/>
</dbReference>
<dbReference type="Gene3D" id="1.10.340.30">
    <property type="entry name" value="Hypothetical protein, domain 2"/>
    <property type="match status" value="1"/>
</dbReference>
<evidence type="ECO:0000259" key="5">
    <source>
        <dbReference type="SMART" id="SM00478"/>
    </source>
</evidence>
<keyword evidence="7" id="KW-1185">Reference proteome</keyword>
<dbReference type="InterPro" id="IPR011257">
    <property type="entry name" value="DNA_glycosylase"/>
</dbReference>
<dbReference type="CDD" id="cd00056">
    <property type="entry name" value="ENDO3c"/>
    <property type="match status" value="1"/>
</dbReference>
<evidence type="ECO:0000256" key="3">
    <source>
        <dbReference type="ARBA" id="ARBA00023004"/>
    </source>
</evidence>
<evidence type="ECO:0000313" key="6">
    <source>
        <dbReference type="EMBL" id="SNS25297.1"/>
    </source>
</evidence>
<reference evidence="6 7" key="1">
    <citation type="submission" date="2017-06" db="EMBL/GenBank/DDBJ databases">
        <authorList>
            <person name="Kim H.J."/>
            <person name="Triplett B.A."/>
        </authorList>
    </citation>
    <scope>NUCLEOTIDE SEQUENCE [LARGE SCALE GENOMIC DNA]</scope>
    <source>
        <strain evidence="6 7">DSM 13116</strain>
    </source>
</reference>
<organism evidence="6 7">
    <name type="scientific">Humidesulfovibrio mexicanus</name>
    <dbReference type="NCBI Taxonomy" id="147047"/>
    <lineage>
        <taxon>Bacteria</taxon>
        <taxon>Pseudomonadati</taxon>
        <taxon>Thermodesulfobacteriota</taxon>
        <taxon>Desulfovibrionia</taxon>
        <taxon>Desulfovibrionales</taxon>
        <taxon>Desulfovibrionaceae</taxon>
        <taxon>Humidesulfovibrio</taxon>
    </lineage>
</organism>
<dbReference type="OrthoDB" id="9802365at2"/>
<dbReference type="Proteomes" id="UP000198324">
    <property type="component" value="Unassembled WGS sequence"/>
</dbReference>
<evidence type="ECO:0000313" key="7">
    <source>
        <dbReference type="Proteomes" id="UP000198324"/>
    </source>
</evidence>
<keyword evidence="4" id="KW-0411">Iron-sulfur</keyword>
<dbReference type="PIRSF" id="PIRSF001435">
    <property type="entry name" value="Nth"/>
    <property type="match status" value="1"/>
</dbReference>
<name>A0A239CZ21_9BACT</name>
<protein>
    <submittedName>
        <fullName evidence="6">DNA-3-methyladenine glycosylase III</fullName>
    </submittedName>
</protein>
<feature type="domain" description="HhH-GPD" evidence="5">
    <location>
        <begin position="39"/>
        <end position="198"/>
    </location>
</feature>
<dbReference type="InterPro" id="IPR023170">
    <property type="entry name" value="HhH_base_excis_C"/>
</dbReference>
<dbReference type="GO" id="GO:0051539">
    <property type="term" value="F:4 iron, 4 sulfur cluster binding"/>
    <property type="evidence" value="ECO:0007669"/>
    <property type="project" value="UniProtKB-KW"/>
</dbReference>
<dbReference type="Gene3D" id="1.10.1670.10">
    <property type="entry name" value="Helix-hairpin-Helix base-excision DNA repair enzymes (C-terminal)"/>
    <property type="match status" value="1"/>
</dbReference>
<keyword evidence="1" id="KW-0004">4Fe-4S</keyword>
<dbReference type="EMBL" id="FZOC01000010">
    <property type="protein sequence ID" value="SNS25297.1"/>
    <property type="molecule type" value="Genomic_DNA"/>
</dbReference>
<dbReference type="SUPFAM" id="SSF48150">
    <property type="entry name" value="DNA-glycosylase"/>
    <property type="match status" value="1"/>
</dbReference>
<sequence length="224" mass="25452">MSRSGERIRGMYRAFAEALGPSRWWPGDTPFEVAVGAILTQNTNWKNVERAIANLKQAQAMTERGLRALPSARLEELIRPAGYFRIKTKRLTDFLDFLEEESGLDIEALSRKSLEELRPKLLAVRGIGPETADSILCYALGKQTFVVDAYTMRMFSRHQLIPEQTDYHEVQEIIQSSLPASVQDYNEFHALIVRAAKEWCHKSRPLCAQCPGRSLLPDTDRMAI</sequence>
<keyword evidence="3" id="KW-0408">Iron</keyword>
<dbReference type="PANTHER" id="PTHR10359:SF19">
    <property type="entry name" value="DNA REPAIR GLYCOSYLASE MJ1434-RELATED"/>
    <property type="match status" value="1"/>
</dbReference>
<dbReference type="Pfam" id="PF00730">
    <property type="entry name" value="HhH-GPD"/>
    <property type="match status" value="1"/>
</dbReference>